<proteinExistence type="inferred from homology"/>
<dbReference type="GO" id="GO:0016042">
    <property type="term" value="P:lipid catabolic process"/>
    <property type="evidence" value="ECO:0007669"/>
    <property type="project" value="TreeGrafter"/>
</dbReference>
<evidence type="ECO:0000259" key="6">
    <source>
        <dbReference type="Pfam" id="PF00151"/>
    </source>
</evidence>
<dbReference type="FunCoup" id="R7TK78">
    <property type="interactions" value="81"/>
</dbReference>
<dbReference type="GO" id="GO:0016298">
    <property type="term" value="F:lipase activity"/>
    <property type="evidence" value="ECO:0007669"/>
    <property type="project" value="InterPro"/>
</dbReference>
<reference evidence="7 9" key="2">
    <citation type="journal article" date="2013" name="Nature">
        <title>Insights into bilaterian evolution from three spiralian genomes.</title>
        <authorList>
            <person name="Simakov O."/>
            <person name="Marletaz F."/>
            <person name="Cho S.J."/>
            <person name="Edsinger-Gonzales E."/>
            <person name="Havlak P."/>
            <person name="Hellsten U."/>
            <person name="Kuo D.H."/>
            <person name="Larsson T."/>
            <person name="Lv J."/>
            <person name="Arendt D."/>
            <person name="Savage R."/>
            <person name="Osoegawa K."/>
            <person name="de Jong P."/>
            <person name="Grimwood J."/>
            <person name="Chapman J.A."/>
            <person name="Shapiro H."/>
            <person name="Aerts A."/>
            <person name="Otillar R.P."/>
            <person name="Terry A.Y."/>
            <person name="Boore J.L."/>
            <person name="Grigoriev I.V."/>
            <person name="Lindberg D.R."/>
            <person name="Seaver E.C."/>
            <person name="Weisblat D.A."/>
            <person name="Putnam N.H."/>
            <person name="Rokhsar D.S."/>
        </authorList>
    </citation>
    <scope>NUCLEOTIDE SEQUENCE</scope>
    <source>
        <strain evidence="7 9">I ESC-2004</strain>
    </source>
</reference>
<dbReference type="SUPFAM" id="SSF53474">
    <property type="entry name" value="alpha/beta-Hydrolases"/>
    <property type="match status" value="1"/>
</dbReference>
<feature type="domain" description="Lipase" evidence="6">
    <location>
        <begin position="26"/>
        <end position="319"/>
    </location>
</feature>
<evidence type="ECO:0000313" key="8">
    <source>
        <dbReference type="EnsemblMetazoa" id="CapteP195446"/>
    </source>
</evidence>
<dbReference type="InterPro" id="IPR013818">
    <property type="entry name" value="Lipase"/>
</dbReference>
<dbReference type="PANTHER" id="PTHR11610">
    <property type="entry name" value="LIPASE"/>
    <property type="match status" value="1"/>
</dbReference>
<dbReference type="EnsemblMetazoa" id="CapteT195446">
    <property type="protein sequence ID" value="CapteP195446"/>
    <property type="gene ID" value="CapteG195446"/>
</dbReference>
<dbReference type="HOGENOM" id="CLU_027171_0_0_1"/>
<gene>
    <name evidence="7" type="ORF">CAPTEDRAFT_195446</name>
</gene>
<evidence type="ECO:0000256" key="3">
    <source>
        <dbReference type="ARBA" id="ARBA00022525"/>
    </source>
</evidence>
<feature type="signal peptide" evidence="5">
    <location>
        <begin position="1"/>
        <end position="18"/>
    </location>
</feature>
<dbReference type="CDD" id="cd00707">
    <property type="entry name" value="Pancreat_lipase_like"/>
    <property type="match status" value="1"/>
</dbReference>
<dbReference type="Gene3D" id="3.40.50.1820">
    <property type="entry name" value="alpha/beta hydrolase"/>
    <property type="match status" value="1"/>
</dbReference>
<evidence type="ECO:0000313" key="9">
    <source>
        <dbReference type="Proteomes" id="UP000014760"/>
    </source>
</evidence>
<dbReference type="EMBL" id="AMQN01012529">
    <property type="status" value="NOT_ANNOTATED_CDS"/>
    <property type="molecule type" value="Genomic_DNA"/>
</dbReference>
<reference evidence="8" key="3">
    <citation type="submission" date="2015-06" db="UniProtKB">
        <authorList>
            <consortium name="EnsemblMetazoa"/>
        </authorList>
    </citation>
    <scope>IDENTIFICATION</scope>
</reference>
<reference evidence="9" key="1">
    <citation type="submission" date="2012-12" db="EMBL/GenBank/DDBJ databases">
        <authorList>
            <person name="Hellsten U."/>
            <person name="Grimwood J."/>
            <person name="Chapman J.A."/>
            <person name="Shapiro H."/>
            <person name="Aerts A."/>
            <person name="Otillar R.P."/>
            <person name="Terry A.Y."/>
            <person name="Boore J.L."/>
            <person name="Simakov O."/>
            <person name="Marletaz F."/>
            <person name="Cho S.-J."/>
            <person name="Edsinger-Gonzales E."/>
            <person name="Havlak P."/>
            <person name="Kuo D.-H."/>
            <person name="Larsson T."/>
            <person name="Lv J."/>
            <person name="Arendt D."/>
            <person name="Savage R."/>
            <person name="Osoegawa K."/>
            <person name="de Jong P."/>
            <person name="Lindberg D.R."/>
            <person name="Seaver E.C."/>
            <person name="Weisblat D.A."/>
            <person name="Putnam N.H."/>
            <person name="Grigoriev I.V."/>
            <person name="Rokhsar D.S."/>
        </authorList>
    </citation>
    <scope>NUCLEOTIDE SEQUENCE</scope>
    <source>
        <strain evidence="9">I ESC-2004</strain>
    </source>
</reference>
<dbReference type="InterPro" id="IPR000734">
    <property type="entry name" value="TAG_lipase"/>
</dbReference>
<keyword evidence="5" id="KW-0732">Signal</keyword>
<name>R7TK78_CAPTE</name>
<accession>R7TK78</accession>
<dbReference type="AlphaFoldDB" id="R7TK78"/>
<dbReference type="InterPro" id="IPR029058">
    <property type="entry name" value="AB_hydrolase_fold"/>
</dbReference>
<keyword evidence="3" id="KW-0964">Secreted</keyword>
<evidence type="ECO:0000256" key="1">
    <source>
        <dbReference type="ARBA" id="ARBA00004613"/>
    </source>
</evidence>
<dbReference type="OrthoDB" id="199913at2759"/>
<dbReference type="InterPro" id="IPR033906">
    <property type="entry name" value="Lipase_N"/>
</dbReference>
<organism evidence="7">
    <name type="scientific">Capitella teleta</name>
    <name type="common">Polychaete worm</name>
    <dbReference type="NCBI Taxonomy" id="283909"/>
    <lineage>
        <taxon>Eukaryota</taxon>
        <taxon>Metazoa</taxon>
        <taxon>Spiralia</taxon>
        <taxon>Lophotrochozoa</taxon>
        <taxon>Annelida</taxon>
        <taxon>Polychaeta</taxon>
        <taxon>Sedentaria</taxon>
        <taxon>Scolecida</taxon>
        <taxon>Capitellidae</taxon>
        <taxon>Capitella</taxon>
    </lineage>
</organism>
<evidence type="ECO:0000256" key="5">
    <source>
        <dbReference type="SAM" id="SignalP"/>
    </source>
</evidence>
<evidence type="ECO:0000256" key="2">
    <source>
        <dbReference type="ARBA" id="ARBA00010701"/>
    </source>
</evidence>
<evidence type="ECO:0000256" key="4">
    <source>
        <dbReference type="RuleBase" id="RU004262"/>
    </source>
</evidence>
<dbReference type="PRINTS" id="PR00821">
    <property type="entry name" value="TAGLIPASE"/>
</dbReference>
<dbReference type="GO" id="GO:0005615">
    <property type="term" value="C:extracellular space"/>
    <property type="evidence" value="ECO:0007669"/>
    <property type="project" value="TreeGrafter"/>
</dbReference>
<feature type="chain" id="PRO_5010979141" description="Lipase domain-containing protein" evidence="5">
    <location>
        <begin position="19"/>
        <end position="322"/>
    </location>
</feature>
<dbReference type="Proteomes" id="UP000014760">
    <property type="component" value="Unassembled WGS sequence"/>
</dbReference>
<dbReference type="STRING" id="283909.R7TK78"/>
<dbReference type="OMA" id="TFRQPGC"/>
<protein>
    <recommendedName>
        <fullName evidence="6">Lipase domain-containing protein</fullName>
    </recommendedName>
</protein>
<sequence>MQRMIGIVLLSIASLAAAVDECYEPCGCFTTDPPFDDRPLPEDYDTQEISWRLYTATNPNLGFNIHWDDIPTEYDPSKPTVYLIHGWISNTSEQELIKDAFLEAGKDYNIIVVDWSTGADKPLNYPLAASNTRVVGACTAHLAEMISGGNLASHHCVGHSLGGQTCGYMGKAAHGGGSPTLGRITGLDPAGPLFYGGDARVRLDKTDTLFMDNIHTSALVQGLGEAVGHVDFFPNNGLRQTPCEDSSCDHDICRDYMMASLSHSSCSFTARPCDSVEDAENGLCEDCDPSTTCSKMGYYSNTMPGRGRMFLRTEADLPYCED</sequence>
<comment type="similarity">
    <text evidence="2 4">Belongs to the AB hydrolase superfamily. Lipase family.</text>
</comment>
<comment type="subcellular location">
    <subcellularLocation>
        <location evidence="1">Secreted</location>
    </subcellularLocation>
</comment>
<evidence type="ECO:0000313" key="7">
    <source>
        <dbReference type="EMBL" id="ELT93882.1"/>
    </source>
</evidence>
<dbReference type="EMBL" id="KB309584">
    <property type="protein sequence ID" value="ELT93882.1"/>
    <property type="molecule type" value="Genomic_DNA"/>
</dbReference>
<keyword evidence="9" id="KW-1185">Reference proteome</keyword>
<dbReference type="Pfam" id="PF00151">
    <property type="entry name" value="Lipase"/>
    <property type="match status" value="1"/>
</dbReference>